<evidence type="ECO:0000313" key="3">
    <source>
        <dbReference type="Proteomes" id="UP001529272"/>
    </source>
</evidence>
<sequence>RLRIQQLPIRPRNPLHHNIITRHRAHSRQTQPTMDQLFSAFLAHGGPIAWPLMITLSWAVVLLAVFIPLAVRGYRLAAEASA</sequence>
<reference evidence="2 3" key="1">
    <citation type="submission" date="2023-06" db="EMBL/GenBank/DDBJ databases">
        <title>Itaconate inhibition of nontuberculous mycobacteria.</title>
        <authorList>
            <person name="Breen P."/>
            <person name="Zimbric M."/>
            <person name="Caverly L."/>
        </authorList>
    </citation>
    <scope>NUCLEOTIDE SEQUENCE [LARGE SCALE GENOMIC DNA]</scope>
    <source>
        <strain evidence="2 3">FLAC1071</strain>
    </source>
</reference>
<dbReference type="Proteomes" id="UP001529272">
    <property type="component" value="Unassembled WGS sequence"/>
</dbReference>
<gene>
    <name evidence="2" type="ORF">QRB35_13335</name>
</gene>
<name>A0ABT7P148_MYCIT</name>
<keyword evidence="1" id="KW-0472">Membrane</keyword>
<proteinExistence type="predicted"/>
<evidence type="ECO:0000256" key="1">
    <source>
        <dbReference type="SAM" id="Phobius"/>
    </source>
</evidence>
<keyword evidence="1" id="KW-0812">Transmembrane</keyword>
<organism evidence="2 3">
    <name type="scientific">Mycobacterium intracellulare subsp. chimaera</name>
    <dbReference type="NCBI Taxonomy" id="222805"/>
    <lineage>
        <taxon>Bacteria</taxon>
        <taxon>Bacillati</taxon>
        <taxon>Actinomycetota</taxon>
        <taxon>Actinomycetes</taxon>
        <taxon>Mycobacteriales</taxon>
        <taxon>Mycobacteriaceae</taxon>
        <taxon>Mycobacterium</taxon>
        <taxon>Mycobacterium avium complex (MAC)</taxon>
    </lineage>
</organism>
<evidence type="ECO:0008006" key="4">
    <source>
        <dbReference type="Google" id="ProtNLM"/>
    </source>
</evidence>
<protein>
    <recommendedName>
        <fullName evidence="4">ABC transporter permease</fullName>
    </recommendedName>
</protein>
<reference evidence="3" key="2">
    <citation type="submission" date="2023-06" db="EMBL/GenBank/DDBJ databases">
        <title>Itaconate inhibition of nontuberculous mycobacteria.</title>
        <authorList>
            <person name="Spilker T."/>
        </authorList>
    </citation>
    <scope>NUCLEOTIDE SEQUENCE [LARGE SCALE GENOMIC DNA]</scope>
    <source>
        <strain evidence="3">FLAC1071</strain>
    </source>
</reference>
<feature type="non-terminal residue" evidence="2">
    <location>
        <position position="1"/>
    </location>
</feature>
<evidence type="ECO:0000313" key="2">
    <source>
        <dbReference type="EMBL" id="MDM3927004.1"/>
    </source>
</evidence>
<keyword evidence="3" id="KW-1185">Reference proteome</keyword>
<keyword evidence="1" id="KW-1133">Transmembrane helix</keyword>
<accession>A0ABT7P148</accession>
<feature type="transmembrane region" description="Helical" evidence="1">
    <location>
        <begin position="48"/>
        <end position="71"/>
    </location>
</feature>
<dbReference type="EMBL" id="JASZZX010000010">
    <property type="protein sequence ID" value="MDM3927004.1"/>
    <property type="molecule type" value="Genomic_DNA"/>
</dbReference>
<comment type="caution">
    <text evidence="2">The sequence shown here is derived from an EMBL/GenBank/DDBJ whole genome shotgun (WGS) entry which is preliminary data.</text>
</comment>